<evidence type="ECO:0000256" key="3">
    <source>
        <dbReference type="ARBA" id="ARBA00029447"/>
    </source>
</evidence>
<evidence type="ECO:0000256" key="1">
    <source>
        <dbReference type="ARBA" id="ARBA00004370"/>
    </source>
</evidence>
<protein>
    <submittedName>
        <fullName evidence="8">Methyl-accepting chemotaxis protein</fullName>
    </submittedName>
</protein>
<dbReference type="PROSITE" id="PS50112">
    <property type="entry name" value="PAS"/>
    <property type="match status" value="1"/>
</dbReference>
<feature type="transmembrane region" description="Helical" evidence="5">
    <location>
        <begin position="152"/>
        <end position="171"/>
    </location>
</feature>
<comment type="caution">
    <text evidence="8">The sequence shown here is derived from an EMBL/GenBank/DDBJ whole genome shotgun (WGS) entry which is preliminary data.</text>
</comment>
<organism evidence="8 9">
    <name type="scientific">Saccharospirillum mangrovi</name>
    <dbReference type="NCBI Taxonomy" id="2161747"/>
    <lineage>
        <taxon>Bacteria</taxon>
        <taxon>Pseudomonadati</taxon>
        <taxon>Pseudomonadota</taxon>
        <taxon>Gammaproteobacteria</taxon>
        <taxon>Oceanospirillales</taxon>
        <taxon>Saccharospirillaceae</taxon>
        <taxon>Saccharospirillum</taxon>
    </lineage>
</organism>
<dbReference type="Gene3D" id="3.30.450.20">
    <property type="entry name" value="PAS domain"/>
    <property type="match status" value="1"/>
</dbReference>
<keyword evidence="9" id="KW-1185">Reference proteome</keyword>
<keyword evidence="5" id="KW-1133">Transmembrane helix</keyword>
<gene>
    <name evidence="8" type="ORF">ACFOOG_04470</name>
</gene>
<evidence type="ECO:0000259" key="7">
    <source>
        <dbReference type="PROSITE" id="PS50112"/>
    </source>
</evidence>
<dbReference type="InterPro" id="IPR013655">
    <property type="entry name" value="PAS_fold_3"/>
</dbReference>
<evidence type="ECO:0000313" key="9">
    <source>
        <dbReference type="Proteomes" id="UP001595617"/>
    </source>
</evidence>
<dbReference type="EMBL" id="JBHRYR010000002">
    <property type="protein sequence ID" value="MFC3852084.1"/>
    <property type="molecule type" value="Genomic_DNA"/>
</dbReference>
<proteinExistence type="inferred from homology"/>
<evidence type="ECO:0000256" key="4">
    <source>
        <dbReference type="PROSITE-ProRule" id="PRU00284"/>
    </source>
</evidence>
<evidence type="ECO:0000256" key="5">
    <source>
        <dbReference type="SAM" id="Phobius"/>
    </source>
</evidence>
<evidence type="ECO:0000256" key="2">
    <source>
        <dbReference type="ARBA" id="ARBA00023224"/>
    </source>
</evidence>
<dbReference type="PRINTS" id="PR00260">
    <property type="entry name" value="CHEMTRNSDUCR"/>
</dbReference>
<comment type="subcellular location">
    <subcellularLocation>
        <location evidence="1">Membrane</location>
    </subcellularLocation>
</comment>
<name>A0ABV7ZV46_9GAMM</name>
<feature type="domain" description="Methyl-accepting transducer" evidence="6">
    <location>
        <begin position="250"/>
        <end position="486"/>
    </location>
</feature>
<comment type="similarity">
    <text evidence="3">Belongs to the methyl-accepting chemotaxis (MCP) protein family.</text>
</comment>
<dbReference type="SMART" id="SM00283">
    <property type="entry name" value="MA"/>
    <property type="match status" value="1"/>
</dbReference>
<dbReference type="PANTHER" id="PTHR32089">
    <property type="entry name" value="METHYL-ACCEPTING CHEMOTAXIS PROTEIN MCPB"/>
    <property type="match status" value="1"/>
</dbReference>
<dbReference type="CDD" id="cd11386">
    <property type="entry name" value="MCP_signal"/>
    <property type="match status" value="1"/>
</dbReference>
<dbReference type="Pfam" id="PF00015">
    <property type="entry name" value="MCPsignal"/>
    <property type="match status" value="1"/>
</dbReference>
<dbReference type="InterPro" id="IPR004090">
    <property type="entry name" value="Chemotax_Me-accpt_rcpt"/>
</dbReference>
<dbReference type="CDD" id="cd00130">
    <property type="entry name" value="PAS"/>
    <property type="match status" value="1"/>
</dbReference>
<keyword evidence="5" id="KW-0812">Transmembrane</keyword>
<feature type="domain" description="PAS" evidence="7">
    <location>
        <begin position="21"/>
        <end position="51"/>
    </location>
</feature>
<dbReference type="SUPFAM" id="SSF55785">
    <property type="entry name" value="PYP-like sensor domain (PAS domain)"/>
    <property type="match status" value="1"/>
</dbReference>
<dbReference type="Proteomes" id="UP001595617">
    <property type="component" value="Unassembled WGS sequence"/>
</dbReference>
<dbReference type="RefSeq" id="WP_380693816.1">
    <property type="nucleotide sequence ID" value="NZ_JBHRYR010000002.1"/>
</dbReference>
<keyword evidence="5" id="KW-0472">Membrane</keyword>
<dbReference type="InterPro" id="IPR035965">
    <property type="entry name" value="PAS-like_dom_sf"/>
</dbReference>
<evidence type="ECO:0000259" key="6">
    <source>
        <dbReference type="PROSITE" id="PS50111"/>
    </source>
</evidence>
<dbReference type="PROSITE" id="PS50111">
    <property type="entry name" value="CHEMOTAXIS_TRANSDUC_2"/>
    <property type="match status" value="1"/>
</dbReference>
<dbReference type="InterPro" id="IPR000014">
    <property type="entry name" value="PAS"/>
</dbReference>
<keyword evidence="2 4" id="KW-0807">Transducer</keyword>
<dbReference type="NCBIfam" id="TIGR00229">
    <property type="entry name" value="sensory_box"/>
    <property type="match status" value="1"/>
</dbReference>
<dbReference type="Gene3D" id="1.10.287.950">
    <property type="entry name" value="Methyl-accepting chemotaxis protein"/>
    <property type="match status" value="1"/>
</dbReference>
<reference evidence="9" key="1">
    <citation type="journal article" date="2019" name="Int. J. Syst. Evol. Microbiol.">
        <title>The Global Catalogue of Microorganisms (GCM) 10K type strain sequencing project: providing services to taxonomists for standard genome sequencing and annotation.</title>
        <authorList>
            <consortium name="The Broad Institute Genomics Platform"/>
            <consortium name="The Broad Institute Genome Sequencing Center for Infectious Disease"/>
            <person name="Wu L."/>
            <person name="Ma J."/>
        </authorList>
    </citation>
    <scope>NUCLEOTIDE SEQUENCE [LARGE SCALE GENOMIC DNA]</scope>
    <source>
        <strain evidence="9">IBRC 10765</strain>
    </source>
</reference>
<dbReference type="InterPro" id="IPR004089">
    <property type="entry name" value="MCPsignal_dom"/>
</dbReference>
<evidence type="ECO:0000313" key="8">
    <source>
        <dbReference type="EMBL" id="MFC3852084.1"/>
    </source>
</evidence>
<dbReference type="Pfam" id="PF08447">
    <property type="entry name" value="PAS_3"/>
    <property type="match status" value="1"/>
</dbReference>
<sequence>MRKTGAVTQREVKLKPGEQIISATDPKSRITHVNDTFVKISGYKREELIGEGHNILRHSDMPGAAFKMMWDRIQAGKPWMGLVKNRCKNGDHYWVDAYVVPVWEGEKIVGYESVRVQTDPVMQARAEKLYARLNAGKKPFATTDHLRAYQPFAVCGFVLALVLLIIMNVVSLGAGGWLAQGITLVLSPLVGGWVFPKLMKRHLDHASEVVDDVVAQYVYTGDIGPLGRSRLAVLMQQHHLQTVLSRVGSLAQELNSATKATNGSIHQVAQRVAQQRADTDTVASAVHEMSATIREVAENTRVTATRTVEVSQQVRDSNSALLDAVAKVKALNTEVNQANTVIGKLATDSGSIKSAVDSIGAIAEQTNLLALNAAIEAARAGEQGRGFAVVADEVRSLAQRTQESTASISELLNTLAEATQRAVGAIERSHKEAAEGVEAINHASEQMNIILSAMSDIEHGTENISVAAAQQETAAEEISRSTVRIAEGADSTEKDMANGAQQVDSIEKMAREQVSLIDRFGR</sequence>
<accession>A0ABV7ZV46</accession>
<dbReference type="PANTHER" id="PTHR32089:SF74">
    <property type="entry name" value="METHYL-ACCEPTING CHEMOTAXIS PROTEIN AER"/>
    <property type="match status" value="1"/>
</dbReference>
<dbReference type="SUPFAM" id="SSF58104">
    <property type="entry name" value="Methyl-accepting chemotaxis protein (MCP) signaling domain"/>
    <property type="match status" value="1"/>
</dbReference>